<evidence type="ECO:0000313" key="3">
    <source>
        <dbReference type="Proteomes" id="UP000604273"/>
    </source>
</evidence>
<accession>A0A8H4STY1</accession>
<gene>
    <name evidence="2" type="ORF">FGADI_11789</name>
</gene>
<keyword evidence="1" id="KW-0175">Coiled coil</keyword>
<reference evidence="2" key="1">
    <citation type="journal article" date="2020" name="BMC Genomics">
        <title>Correction to: Identification and distribution of gene clusters required for synthesis of sphingolipid metabolism inhibitors in diverse species of the filamentous fungus Fusarium.</title>
        <authorList>
            <person name="Kim H.S."/>
            <person name="Lohmar J.M."/>
            <person name="Busman M."/>
            <person name="Brown D.W."/>
            <person name="Naumann T.A."/>
            <person name="Divon H.H."/>
            <person name="Lysoe E."/>
            <person name="Uhlig S."/>
            <person name="Proctor R.H."/>
        </authorList>
    </citation>
    <scope>NUCLEOTIDE SEQUENCE</scope>
    <source>
        <strain evidence="2">NRRL 45417</strain>
    </source>
</reference>
<dbReference type="EMBL" id="JABFAI010000362">
    <property type="protein sequence ID" value="KAF4945608.1"/>
    <property type="molecule type" value="Genomic_DNA"/>
</dbReference>
<dbReference type="InterPro" id="IPR032675">
    <property type="entry name" value="LRR_dom_sf"/>
</dbReference>
<comment type="caution">
    <text evidence="2">The sequence shown here is derived from an EMBL/GenBank/DDBJ whole genome shotgun (WGS) entry which is preliminary data.</text>
</comment>
<proteinExistence type="predicted"/>
<dbReference type="SUPFAM" id="SSF52047">
    <property type="entry name" value="RNI-like"/>
    <property type="match status" value="1"/>
</dbReference>
<dbReference type="OrthoDB" id="3886018at2759"/>
<dbReference type="Proteomes" id="UP000604273">
    <property type="component" value="Unassembled WGS sequence"/>
</dbReference>
<organism evidence="2 3">
    <name type="scientific">Fusarium gaditjirri</name>
    <dbReference type="NCBI Taxonomy" id="282569"/>
    <lineage>
        <taxon>Eukaryota</taxon>
        <taxon>Fungi</taxon>
        <taxon>Dikarya</taxon>
        <taxon>Ascomycota</taxon>
        <taxon>Pezizomycotina</taxon>
        <taxon>Sordariomycetes</taxon>
        <taxon>Hypocreomycetidae</taxon>
        <taxon>Hypocreales</taxon>
        <taxon>Nectriaceae</taxon>
        <taxon>Fusarium</taxon>
        <taxon>Fusarium nisikadoi species complex</taxon>
    </lineage>
</organism>
<evidence type="ECO:0000256" key="1">
    <source>
        <dbReference type="SAM" id="Coils"/>
    </source>
</evidence>
<reference evidence="2" key="2">
    <citation type="submission" date="2020-05" db="EMBL/GenBank/DDBJ databases">
        <authorList>
            <person name="Kim H.-S."/>
            <person name="Proctor R.H."/>
            <person name="Brown D.W."/>
        </authorList>
    </citation>
    <scope>NUCLEOTIDE SEQUENCE</scope>
    <source>
        <strain evidence="2">NRRL 45417</strain>
    </source>
</reference>
<feature type="coiled-coil region" evidence="1">
    <location>
        <begin position="113"/>
        <end position="140"/>
    </location>
</feature>
<evidence type="ECO:0000313" key="2">
    <source>
        <dbReference type="EMBL" id="KAF4945608.1"/>
    </source>
</evidence>
<protein>
    <submittedName>
        <fullName evidence="2">Uncharacterized protein</fullName>
    </submittedName>
</protein>
<name>A0A8H4STY1_9HYPO</name>
<dbReference type="AlphaFoldDB" id="A0A8H4STY1"/>
<keyword evidence="3" id="KW-1185">Reference proteome</keyword>
<dbReference type="Gene3D" id="3.80.10.10">
    <property type="entry name" value="Ribonuclease Inhibitor"/>
    <property type="match status" value="1"/>
</dbReference>
<sequence>MTIQEAFVQTSSDRLSQLSGIPLDTILEHLDLVTYTNLRLTSRQLSTNTIHSRFFRSAKTDLSLSSLHSLRDRVADPQLGPMLREITVVATLFDTQPAEATVQTRKKWPGFDKDELRRDMENYRQRVENLRERSVACTDEEVQEARRDLDWIQARIQQDTNTDVDQVTDLLSSIFENAANLRTINLDACIIAGHAKTCRPAEHYRWYRSAFKYSSWPSMWTAASQTFRIVTSAISSSRVELEKFQIFPGTPLCSVQLRHVEDHCRALNSDSLVAACKNITSFGLSFSTHMLIEASSTQGEGLFRHAFAAKSPYRLNQHLESDAEDFTGAATILTYMPNLASLYLHLHHLDHLVLPEYTQAFAHISQAIRLGRLRELSLRGLPLRPDDLVLFLINHPAITKLSLDGILLVGGSWSTAFSCIEAMPALESLHLSSLSTEYHHITNLDPVKCTFEVDLQDREKWVTCGGGHILHKRYMCREEIRQGLDFKPQPGPRNIWGDDTWGYFERFQYEFGAPPSIWEWDPLTEDVLDALLI</sequence>